<keyword evidence="2" id="KW-0547">Nucleotide-binding</keyword>
<evidence type="ECO:0000256" key="2">
    <source>
        <dbReference type="ARBA" id="ARBA00022741"/>
    </source>
</evidence>
<dbReference type="PANTHER" id="PTHR43788:SF8">
    <property type="entry name" value="DNA-BINDING PROTEIN SMUBP-2"/>
    <property type="match status" value="1"/>
</dbReference>
<evidence type="ECO:0000256" key="3">
    <source>
        <dbReference type="ARBA" id="ARBA00022801"/>
    </source>
</evidence>
<dbReference type="InterPro" id="IPR050534">
    <property type="entry name" value="Coronavir_polyprotein_1ab"/>
</dbReference>
<protein>
    <submittedName>
        <fullName evidence="8">Uncharacterized protein</fullName>
    </submittedName>
</protein>
<evidence type="ECO:0000313" key="8">
    <source>
        <dbReference type="EMBL" id="CAG5069912.1"/>
    </source>
</evidence>
<name>A0ABM8UR47_9BACT</name>
<reference evidence="8 9" key="1">
    <citation type="submission" date="2021-04" db="EMBL/GenBank/DDBJ databases">
        <authorList>
            <person name="Rodrigo-Torres L."/>
            <person name="Arahal R. D."/>
            <person name="Lucena T."/>
        </authorList>
    </citation>
    <scope>NUCLEOTIDE SEQUENCE [LARGE SCALE GENOMIC DNA]</scope>
    <source>
        <strain evidence="8 9">CECT 9623</strain>
    </source>
</reference>
<dbReference type="CDD" id="cd18808">
    <property type="entry name" value="SF1_C_Upf1"/>
    <property type="match status" value="1"/>
</dbReference>
<evidence type="ECO:0000256" key="1">
    <source>
        <dbReference type="ARBA" id="ARBA00007913"/>
    </source>
</evidence>
<comment type="similarity">
    <text evidence="1">Belongs to the DNA2/NAM7 helicase family.</text>
</comment>
<keyword evidence="4" id="KW-0347">Helicase</keyword>
<dbReference type="InterPro" id="IPR041677">
    <property type="entry name" value="DNA2/NAM7_AAA_11"/>
</dbReference>
<evidence type="ECO:0000259" key="6">
    <source>
        <dbReference type="Pfam" id="PF13086"/>
    </source>
</evidence>
<evidence type="ECO:0000259" key="7">
    <source>
        <dbReference type="Pfam" id="PF13087"/>
    </source>
</evidence>
<keyword evidence="5" id="KW-0067">ATP-binding</keyword>
<sequence>MTPRIVLVAMHRILKAYLKRLTNLSTRNKSLLLTHLSAEQFIDLHETDFLLGKSSIELISQLVQAKARVAVCDVADSRYEKVNLISKRLRKISRTEQFIQEERGSRDLFVGYPFIKGKLADGTPIHAPFLFFPVHLKMDREQWCLYPREDSNIVLNQSFALAYAHFNETAVADEILEKSFEEFSDNFLEFRTELYEWLKTTPFKINFNQALFEDKLISFTAEKSAELDVNERNGELKLYPEAVLGIFPQAGSYLVPDYNVLIESQEQEPKPLPLISIEADTEAVLSENTNAARVKEEEILTPFPVDEAQEEIILNVKSGKSVVVQGPPGSGKSQLICNLTADFASRGKRVLVVCQKRAALDVVYQRLQTIGMSDFVALIHDFKNDRAELYRQIAAQIEKVDTFRKQNYSLDAVFLERQFTQKSREIDRIVLELNAFREALFDEKESGVSIKELYLTSSLQSPHVQLQAYYRHFRLDTWDDFRRRLKTYFDYSRHIQPQHEWYQRRSFAQFGITELRNMESMLRDWPDAFFKQKEKFENLTGEDFAIQYLDKRAEILERITDILQLVSEGNSWHLFRNYVGSNANCHERLAFIRQTTDTLEGFLQEDGIEFSLTSSGLNAFALSLKKAVETNESAVSGFFWGFFSKEKKAIEQVAIENRLTVSLEDLKKLQLKLRNRQELESWLSHESLSLQRVNADLSTIRSAEGYLQLFRQAESAADAAVRANFQPWSDILKRIAAQSSDFFAFESTLNALKKWLETWDRMEKGMLPYLLPQQIRKLIQEPQDYSGKLLVSLTKDFDSLADMDRIYAEMPAIEQNVTSLVLQESRKVELKAPEEMVALFENSVKLSWIEHIETKYPQLRSVTSLKMSQWDADLQGSISSKQKLSIDINAIKLREGTYEHIEKNRLGNTVTYRELGHQVTKKRKIWPIRKMMESYSEEVFSLIPCWMASPEAVSAIFPMVENLFDLVIFDEASQCYAEYGLPAAFRGKQLVVTGDSKQLPPSDLYKVRYEDRSEEDDFNAAIEIESLLDLAAQSLDQFQLTGHYRSQSLDLIDFSNKSFYKGTLRLLPEFSDINEHQPGIQYIKTEGIWKNNTNLIEVEKVVGLVKELAVSGKTLGIVTFNFYQQAAILDSLEKENINVPDLFVKNIENVQGDERDIIIFSMGYAPDERGKLSMQFGSLNMQGGENRLNVAVTRARERIYFVTSLWPSQLQTEQTANAGPKMLKAYLEYALDVSEGRFKPTPAPVQHFRSDWLLKERIAGFSANYEKELPFGDITVKSKGAYKGLILTDDDLYHESKTSKEPHAYLPLLLRLKNWPFKRVYSREYWSGTLDKDIL</sequence>
<evidence type="ECO:0000256" key="4">
    <source>
        <dbReference type="ARBA" id="ARBA00022806"/>
    </source>
</evidence>
<dbReference type="InterPro" id="IPR027417">
    <property type="entry name" value="P-loop_NTPase"/>
</dbReference>
<dbReference type="Pfam" id="PF13086">
    <property type="entry name" value="AAA_11"/>
    <property type="match status" value="2"/>
</dbReference>
<dbReference type="EMBL" id="CAJRAU010000003">
    <property type="protein sequence ID" value="CAG5069912.1"/>
    <property type="molecule type" value="Genomic_DNA"/>
</dbReference>
<proteinExistence type="inferred from homology"/>
<dbReference type="Pfam" id="PF13087">
    <property type="entry name" value="AAA_12"/>
    <property type="match status" value="1"/>
</dbReference>
<accession>A0ABM8UR47</accession>
<organism evidence="8 9">
    <name type="scientific">Dyadobacter linearis</name>
    <dbReference type="NCBI Taxonomy" id="2823330"/>
    <lineage>
        <taxon>Bacteria</taxon>
        <taxon>Pseudomonadati</taxon>
        <taxon>Bacteroidota</taxon>
        <taxon>Cytophagia</taxon>
        <taxon>Cytophagales</taxon>
        <taxon>Spirosomataceae</taxon>
        <taxon>Dyadobacter</taxon>
    </lineage>
</organism>
<dbReference type="InterPro" id="IPR047187">
    <property type="entry name" value="SF1_C_Upf1"/>
</dbReference>
<dbReference type="SUPFAM" id="SSF52540">
    <property type="entry name" value="P-loop containing nucleoside triphosphate hydrolases"/>
    <property type="match status" value="1"/>
</dbReference>
<keyword evidence="3" id="KW-0378">Hydrolase</keyword>
<dbReference type="InterPro" id="IPR025103">
    <property type="entry name" value="DUF4011"/>
</dbReference>
<evidence type="ECO:0000256" key="5">
    <source>
        <dbReference type="ARBA" id="ARBA00022840"/>
    </source>
</evidence>
<gene>
    <name evidence="8" type="ORF">DYBT9623_02649</name>
</gene>
<dbReference type="PANTHER" id="PTHR43788">
    <property type="entry name" value="DNA2/NAM7 HELICASE FAMILY MEMBER"/>
    <property type="match status" value="1"/>
</dbReference>
<dbReference type="Gene3D" id="3.40.50.300">
    <property type="entry name" value="P-loop containing nucleotide triphosphate hydrolases"/>
    <property type="match status" value="3"/>
</dbReference>
<keyword evidence="9" id="KW-1185">Reference proteome</keyword>
<feature type="domain" description="DNA2/NAM7 helicase-like C-terminal" evidence="7">
    <location>
        <begin position="1035"/>
        <end position="1203"/>
    </location>
</feature>
<feature type="domain" description="DNA2/NAM7 helicase helicase" evidence="6">
    <location>
        <begin position="305"/>
        <end position="426"/>
    </location>
</feature>
<dbReference type="Pfam" id="PF13195">
    <property type="entry name" value="DUF4011"/>
    <property type="match status" value="1"/>
</dbReference>
<comment type="caution">
    <text evidence="8">The sequence shown here is derived from an EMBL/GenBank/DDBJ whole genome shotgun (WGS) entry which is preliminary data.</text>
</comment>
<dbReference type="Proteomes" id="UP000679725">
    <property type="component" value="Unassembled WGS sequence"/>
</dbReference>
<feature type="domain" description="DNA2/NAM7 helicase helicase" evidence="6">
    <location>
        <begin position="954"/>
        <end position="1001"/>
    </location>
</feature>
<evidence type="ECO:0000313" key="9">
    <source>
        <dbReference type="Proteomes" id="UP000679725"/>
    </source>
</evidence>
<dbReference type="InterPro" id="IPR041679">
    <property type="entry name" value="DNA2/NAM7-like_C"/>
</dbReference>